<name>A0A974S678_ENTFL</name>
<evidence type="ECO:0000313" key="1">
    <source>
        <dbReference type="EMBL" id="QQV79603.1"/>
    </source>
</evidence>
<dbReference type="EMBL" id="CP068242">
    <property type="protein sequence ID" value="QQV79603.1"/>
    <property type="molecule type" value="Genomic_DNA"/>
</dbReference>
<protein>
    <submittedName>
        <fullName evidence="1">Uncharacterized protein</fullName>
    </submittedName>
</protein>
<accession>A0A974S678</accession>
<proteinExistence type="predicted"/>
<organism evidence="1">
    <name type="scientific">Enterococcus faecalis</name>
    <name type="common">Streptococcus faecalis</name>
    <dbReference type="NCBI Taxonomy" id="1351"/>
    <lineage>
        <taxon>Bacteria</taxon>
        <taxon>Bacillati</taxon>
        <taxon>Bacillota</taxon>
        <taxon>Bacilli</taxon>
        <taxon>Lactobacillales</taxon>
        <taxon>Enterococcaceae</taxon>
        <taxon>Enterococcus</taxon>
    </lineage>
</organism>
<sequence length="82" mass="9008">MLEELSVEVSPLDDVEFSVSAVSVEITSSALSLLDASIAYTIDELGTNAVNISIVITDIFIYSLHYLFNPSFFAYCLQLILI</sequence>
<dbReference type="AlphaFoldDB" id="A0A974S678"/>
<reference evidence="1" key="1">
    <citation type="submission" date="2021-01" db="EMBL/GenBank/DDBJ databases">
        <title>Enterococcus.</title>
        <authorList>
            <person name="Du X."/>
            <person name="Wang N."/>
        </authorList>
    </citation>
    <scope>NUCLEOTIDE SEQUENCE [LARGE SCALE GENOMIC DNA]</scope>
    <source>
        <strain evidence="1">T90-2</strain>
    </source>
</reference>
<gene>
    <name evidence="1" type="ORF">JG559_00535</name>
</gene>